<dbReference type="OrthoDB" id="4135672at2759"/>
<reference evidence="1" key="1">
    <citation type="submission" date="2021-07" db="EMBL/GenBank/DDBJ databases">
        <authorList>
            <person name="Durling M."/>
        </authorList>
    </citation>
    <scope>NUCLEOTIDE SEQUENCE</scope>
</reference>
<evidence type="ECO:0000313" key="2">
    <source>
        <dbReference type="Proteomes" id="UP000701801"/>
    </source>
</evidence>
<name>A0A9N9LFA3_9HELO</name>
<proteinExistence type="predicted"/>
<organism evidence="1 2">
    <name type="scientific">Hymenoscyphus albidus</name>
    <dbReference type="NCBI Taxonomy" id="595503"/>
    <lineage>
        <taxon>Eukaryota</taxon>
        <taxon>Fungi</taxon>
        <taxon>Dikarya</taxon>
        <taxon>Ascomycota</taxon>
        <taxon>Pezizomycotina</taxon>
        <taxon>Leotiomycetes</taxon>
        <taxon>Helotiales</taxon>
        <taxon>Helotiaceae</taxon>
        <taxon>Hymenoscyphus</taxon>
    </lineage>
</organism>
<dbReference type="Proteomes" id="UP000701801">
    <property type="component" value="Unassembled WGS sequence"/>
</dbReference>
<dbReference type="Pfam" id="PF20174">
    <property type="entry name" value="DUF6540"/>
    <property type="match status" value="1"/>
</dbReference>
<gene>
    <name evidence="1" type="ORF">HYALB_00005453</name>
</gene>
<comment type="caution">
    <text evidence="1">The sequence shown here is derived from an EMBL/GenBank/DDBJ whole genome shotgun (WGS) entry which is preliminary data.</text>
</comment>
<keyword evidence="2" id="KW-1185">Reference proteome</keyword>
<dbReference type="InterPro" id="IPR046670">
    <property type="entry name" value="DUF6540"/>
</dbReference>
<accession>A0A9N9LFA3</accession>
<sequence length="151" mass="17017">MSNPTKIYKIRFRLSIPDPEMPQPRYHTTLFIQTPLDTLNGTGTTHHVTGDLVTGMTSAPENDEMFFSKELLGYTKDGVDEEGIEGVSKTLEPPGKQKRYNHKTGRTEQFKPEGGFYEVGEGRPAMRKCTEWIEEQAISALRESGVLIPEK</sequence>
<protein>
    <submittedName>
        <fullName evidence="1">Uncharacterized protein</fullName>
    </submittedName>
</protein>
<dbReference type="EMBL" id="CAJVRM010000021">
    <property type="protein sequence ID" value="CAG8971557.1"/>
    <property type="molecule type" value="Genomic_DNA"/>
</dbReference>
<dbReference type="AlphaFoldDB" id="A0A9N9LFA3"/>
<evidence type="ECO:0000313" key="1">
    <source>
        <dbReference type="EMBL" id="CAG8971557.1"/>
    </source>
</evidence>